<evidence type="ECO:0000313" key="3">
    <source>
        <dbReference type="EMBL" id="GGB49937.1"/>
    </source>
</evidence>
<keyword evidence="1" id="KW-0175">Coiled coil</keyword>
<keyword evidence="4" id="KW-1185">Reference proteome</keyword>
<dbReference type="EMBL" id="BMGD01000001">
    <property type="protein sequence ID" value="GGB49937.1"/>
    <property type="molecule type" value="Genomic_DNA"/>
</dbReference>
<dbReference type="SUPFAM" id="SSF56935">
    <property type="entry name" value="Porins"/>
    <property type="match status" value="1"/>
</dbReference>
<evidence type="ECO:0000256" key="2">
    <source>
        <dbReference type="SAM" id="SignalP"/>
    </source>
</evidence>
<feature type="chain" id="PRO_5045950327" description="Porin" evidence="2">
    <location>
        <begin position="27"/>
        <end position="472"/>
    </location>
</feature>
<evidence type="ECO:0000313" key="4">
    <source>
        <dbReference type="Proteomes" id="UP000614261"/>
    </source>
</evidence>
<accession>A0ABQ1IUL5</accession>
<gene>
    <name evidence="3" type="ORF">GCM10010833_00700</name>
</gene>
<name>A0ABQ1IUL5_9SPHN</name>
<evidence type="ECO:0008006" key="5">
    <source>
        <dbReference type="Google" id="ProtNLM"/>
    </source>
</evidence>
<dbReference type="InterPro" id="IPR045748">
    <property type="entry name" value="DcaP"/>
</dbReference>
<keyword evidence="2" id="KW-0732">Signal</keyword>
<organism evidence="3 4">
    <name type="scientific">Blastomonas aquatica</name>
    <dbReference type="NCBI Taxonomy" id="1510276"/>
    <lineage>
        <taxon>Bacteria</taxon>
        <taxon>Pseudomonadati</taxon>
        <taxon>Pseudomonadota</taxon>
        <taxon>Alphaproteobacteria</taxon>
        <taxon>Sphingomonadales</taxon>
        <taxon>Sphingomonadaceae</taxon>
        <taxon>Blastomonas</taxon>
    </lineage>
</organism>
<dbReference type="RefSeq" id="WP_229736725.1">
    <property type="nucleotide sequence ID" value="NZ_BMGD01000001.1"/>
</dbReference>
<dbReference type="Proteomes" id="UP000614261">
    <property type="component" value="Unassembled WGS sequence"/>
</dbReference>
<dbReference type="Pfam" id="PF19577">
    <property type="entry name" value="DcaP"/>
    <property type="match status" value="1"/>
</dbReference>
<reference evidence="4" key="1">
    <citation type="journal article" date="2019" name="Int. J. Syst. Evol. Microbiol.">
        <title>The Global Catalogue of Microorganisms (GCM) 10K type strain sequencing project: providing services to taxonomists for standard genome sequencing and annotation.</title>
        <authorList>
            <consortium name="The Broad Institute Genomics Platform"/>
            <consortium name="The Broad Institute Genome Sequencing Center for Infectious Disease"/>
            <person name="Wu L."/>
            <person name="Ma J."/>
        </authorList>
    </citation>
    <scope>NUCLEOTIDE SEQUENCE [LARGE SCALE GENOMIC DNA]</scope>
    <source>
        <strain evidence="4">CGMCC 1.12851</strain>
    </source>
</reference>
<protein>
    <recommendedName>
        <fullName evidence="5">Porin</fullName>
    </recommendedName>
</protein>
<comment type="caution">
    <text evidence="3">The sequence shown here is derived from an EMBL/GenBank/DDBJ whole genome shotgun (WGS) entry which is preliminary data.</text>
</comment>
<sequence length="472" mass="51495">MPKARRPLWLILLGTSVLVAPQTAFAQSTLDQSTQSTREKVLEERLLKLEAEMAALRADLGATRSEQAQTAVAASQAAVRSEETATKLATLESRPAGPAEGFRVGSTTFKLGGFVKVVGIATRYDDGEVPGGSLGKEFYLPQQIPVGGQSSRDIIGHARQTRLAFSASTPLGDKDLKSVIEFDFALAAAPLGAQRATNPYVPTFRRGFIHYGNWLIGQEWTTFQNPAHLPETTDFVGPMDGAIFVRQMMIQYRQPLGDGLDLYLAAENPQTETESRLSPALVDNDQDRIPDLVTKLAYKGTFGDVHIAALVRQLSVQNNGVGDTAFGWGVTTGGKIPFGPKGRHDLRFLATYGHGMGRYFTVGFAPDAIYDAAVDNRLHVVNNFAGFAALKLGWTPTIRSTLMVGYQHVDYPTGIIIPGMSNLEAYSFAGNLFWSPVRNLDFGIEYRHAQREVVSGLKGQMDRVEMAAKYTF</sequence>
<feature type="coiled-coil region" evidence="1">
    <location>
        <begin position="39"/>
        <end position="66"/>
    </location>
</feature>
<feature type="signal peptide" evidence="2">
    <location>
        <begin position="1"/>
        <end position="26"/>
    </location>
</feature>
<proteinExistence type="predicted"/>
<evidence type="ECO:0000256" key="1">
    <source>
        <dbReference type="SAM" id="Coils"/>
    </source>
</evidence>